<comment type="caution">
    <text evidence="3">The sequence shown here is derived from an EMBL/GenBank/DDBJ whole genome shotgun (WGS) entry which is preliminary data.</text>
</comment>
<dbReference type="GO" id="GO:0032970">
    <property type="term" value="P:regulation of actin filament-based process"/>
    <property type="evidence" value="ECO:0007669"/>
    <property type="project" value="TreeGrafter"/>
</dbReference>
<evidence type="ECO:0000313" key="3">
    <source>
        <dbReference type="EMBL" id="KAG0585400.1"/>
    </source>
</evidence>
<dbReference type="Gene3D" id="1.10.10.1540">
    <property type="entry name" value="Costar domain"/>
    <property type="match status" value="1"/>
</dbReference>
<dbReference type="EMBL" id="CM026422">
    <property type="protein sequence ID" value="KAG0585400.1"/>
    <property type="molecule type" value="Genomic_DNA"/>
</dbReference>
<dbReference type="Proteomes" id="UP000822688">
    <property type="component" value="Chromosome 2"/>
</dbReference>
<dbReference type="Pfam" id="PF14705">
    <property type="entry name" value="Costars"/>
    <property type="match status" value="1"/>
</dbReference>
<feature type="domain" description="Costars" evidence="2">
    <location>
        <begin position="3"/>
        <end position="81"/>
    </location>
</feature>
<reference evidence="3" key="1">
    <citation type="submission" date="2020-06" db="EMBL/GenBank/DDBJ databases">
        <title>WGS assembly of Ceratodon purpureus strain R40.</title>
        <authorList>
            <person name="Carey S.B."/>
            <person name="Jenkins J."/>
            <person name="Shu S."/>
            <person name="Lovell J.T."/>
            <person name="Sreedasyam A."/>
            <person name="Maumus F."/>
            <person name="Tiley G.P."/>
            <person name="Fernandez-Pozo N."/>
            <person name="Barry K."/>
            <person name="Chen C."/>
            <person name="Wang M."/>
            <person name="Lipzen A."/>
            <person name="Daum C."/>
            <person name="Saski C.A."/>
            <person name="Payton A.C."/>
            <person name="Mcbreen J.C."/>
            <person name="Conrad R.E."/>
            <person name="Kollar L.M."/>
            <person name="Olsson S."/>
            <person name="Huttunen S."/>
            <person name="Landis J.B."/>
            <person name="Wickett N.J."/>
            <person name="Johnson M.G."/>
            <person name="Rensing S.A."/>
            <person name="Grimwood J."/>
            <person name="Schmutz J."/>
            <person name="Mcdaniel S.F."/>
        </authorList>
    </citation>
    <scope>NUCLEOTIDE SEQUENCE</scope>
    <source>
        <strain evidence="3">R40</strain>
    </source>
</reference>
<protein>
    <recommendedName>
        <fullName evidence="2">Costars domain-containing protein</fullName>
    </recommendedName>
</protein>
<dbReference type="SMART" id="SM01283">
    <property type="entry name" value="Costars"/>
    <property type="match status" value="1"/>
</dbReference>
<dbReference type="PANTHER" id="PTHR46334:SF1">
    <property type="entry name" value="COSTARS FAMILY PROTEIN ABRACL"/>
    <property type="match status" value="1"/>
</dbReference>
<dbReference type="PANTHER" id="PTHR46334">
    <property type="entry name" value="COSTARS FAMILY PROTEIN ABRACL"/>
    <property type="match status" value="1"/>
</dbReference>
<proteinExistence type="inferred from homology"/>
<evidence type="ECO:0000259" key="2">
    <source>
        <dbReference type="SMART" id="SM01283"/>
    </source>
</evidence>
<dbReference type="InterPro" id="IPR044302">
    <property type="entry name" value="Costars"/>
</dbReference>
<dbReference type="FunFam" id="1.10.10.1540:FF:000002">
    <property type="entry name" value="costars family protein ABRACL"/>
    <property type="match status" value="1"/>
</dbReference>
<keyword evidence="4" id="KW-1185">Reference proteome</keyword>
<accession>A0A8T0INP9</accession>
<comment type="similarity">
    <text evidence="1">Belongs to the costars family.</text>
</comment>
<dbReference type="InterPro" id="IPR027817">
    <property type="entry name" value="Costars_dom"/>
</dbReference>
<evidence type="ECO:0000313" key="4">
    <source>
        <dbReference type="Proteomes" id="UP000822688"/>
    </source>
</evidence>
<dbReference type="AlphaFoldDB" id="A0A8T0INP9"/>
<organism evidence="3 4">
    <name type="scientific">Ceratodon purpureus</name>
    <name type="common">Fire moss</name>
    <name type="synonym">Dicranum purpureum</name>
    <dbReference type="NCBI Taxonomy" id="3225"/>
    <lineage>
        <taxon>Eukaryota</taxon>
        <taxon>Viridiplantae</taxon>
        <taxon>Streptophyta</taxon>
        <taxon>Embryophyta</taxon>
        <taxon>Bryophyta</taxon>
        <taxon>Bryophytina</taxon>
        <taxon>Bryopsida</taxon>
        <taxon>Dicranidae</taxon>
        <taxon>Pseudoditrichales</taxon>
        <taxon>Ditrichaceae</taxon>
        <taxon>Ceratodon</taxon>
    </lineage>
</organism>
<evidence type="ECO:0000256" key="1">
    <source>
        <dbReference type="ARBA" id="ARBA00006126"/>
    </source>
</evidence>
<gene>
    <name evidence="3" type="ORF">KC19_2G008600</name>
</gene>
<dbReference type="InterPro" id="IPR038095">
    <property type="entry name" value="Costars_sf"/>
</dbReference>
<name>A0A8T0INP9_CERPU</name>
<sequence>MTMNVDEEIERLKTEIGRLGTKRDDGSITVKFGTLFNDDRCANIFEALVGTLRAAKKRKIVTFDAEMLFQGVHDNVDVVLVKPKEVNVDVVPVNPKEGDADVISKPKDVIAVVTPPESKDENAQA</sequence>